<organism evidence="1 2">
    <name type="scientific">Sorghum bicolor</name>
    <name type="common">Sorghum</name>
    <name type="synonym">Sorghum vulgare</name>
    <dbReference type="NCBI Taxonomy" id="4558"/>
    <lineage>
        <taxon>Eukaryota</taxon>
        <taxon>Viridiplantae</taxon>
        <taxon>Streptophyta</taxon>
        <taxon>Embryophyta</taxon>
        <taxon>Tracheophyta</taxon>
        <taxon>Spermatophyta</taxon>
        <taxon>Magnoliopsida</taxon>
        <taxon>Liliopsida</taxon>
        <taxon>Poales</taxon>
        <taxon>Poaceae</taxon>
        <taxon>PACMAD clade</taxon>
        <taxon>Panicoideae</taxon>
        <taxon>Andropogonodae</taxon>
        <taxon>Andropogoneae</taxon>
        <taxon>Sorghinae</taxon>
        <taxon>Sorghum</taxon>
    </lineage>
</organism>
<sequence length="113" mass="12385">MSAASSSNQERKMFLQRTLTSKQVARRQQARMPYLISIASKPTGLQSWGAAFHKSLISMSLIKGCLHYGTIFSFSINGVRSAQSFGALSILCLSAKSSPSIPRRSSSFLYSVF</sequence>
<protein>
    <submittedName>
        <fullName evidence="1">Uncharacterized protein</fullName>
    </submittedName>
</protein>
<dbReference type="AlphaFoldDB" id="A0A921Q7P7"/>
<dbReference type="Gramene" id="EER90235">
    <property type="protein sequence ID" value="EER90235"/>
    <property type="gene ID" value="SORBI_3010G232200"/>
</dbReference>
<evidence type="ECO:0000313" key="1">
    <source>
        <dbReference type="EMBL" id="KAG0515707.1"/>
    </source>
</evidence>
<reference evidence="1" key="1">
    <citation type="journal article" date="2019" name="BMC Genomics">
        <title>A new reference genome for Sorghum bicolor reveals high levels of sequence similarity between sweet and grain genotypes: implications for the genetics of sugar metabolism.</title>
        <authorList>
            <person name="Cooper E.A."/>
            <person name="Brenton Z.W."/>
            <person name="Flinn B.S."/>
            <person name="Jenkins J."/>
            <person name="Shu S."/>
            <person name="Flowers D."/>
            <person name="Luo F."/>
            <person name="Wang Y."/>
            <person name="Xia P."/>
            <person name="Barry K."/>
            <person name="Daum C."/>
            <person name="Lipzen A."/>
            <person name="Yoshinaga Y."/>
            <person name="Schmutz J."/>
            <person name="Saski C."/>
            <person name="Vermerris W."/>
            <person name="Kresovich S."/>
        </authorList>
    </citation>
    <scope>NUCLEOTIDE SEQUENCE</scope>
</reference>
<accession>A0A921Q7P7</accession>
<name>A0A921Q7P7_SORBI</name>
<proteinExistence type="predicted"/>
<comment type="caution">
    <text evidence="1">The sequence shown here is derived from an EMBL/GenBank/DDBJ whole genome shotgun (WGS) entry which is preliminary data.</text>
</comment>
<reference evidence="1" key="2">
    <citation type="submission" date="2020-10" db="EMBL/GenBank/DDBJ databases">
        <authorList>
            <person name="Cooper E.A."/>
            <person name="Brenton Z.W."/>
            <person name="Flinn B.S."/>
            <person name="Jenkins J."/>
            <person name="Shu S."/>
            <person name="Flowers D."/>
            <person name="Luo F."/>
            <person name="Wang Y."/>
            <person name="Xia P."/>
            <person name="Barry K."/>
            <person name="Daum C."/>
            <person name="Lipzen A."/>
            <person name="Yoshinaga Y."/>
            <person name="Schmutz J."/>
            <person name="Saski C."/>
            <person name="Vermerris W."/>
            <person name="Kresovich S."/>
        </authorList>
    </citation>
    <scope>NUCLEOTIDE SEQUENCE</scope>
</reference>
<gene>
    <name evidence="1" type="ORF">BDA96_10G301600</name>
</gene>
<dbReference type="Proteomes" id="UP000807115">
    <property type="component" value="Chromosome 10"/>
</dbReference>
<evidence type="ECO:0000313" key="2">
    <source>
        <dbReference type="Proteomes" id="UP000807115"/>
    </source>
</evidence>
<dbReference type="EMBL" id="CM027689">
    <property type="protein sequence ID" value="KAG0515707.1"/>
    <property type="molecule type" value="Genomic_DNA"/>
</dbReference>